<evidence type="ECO:0000259" key="1">
    <source>
        <dbReference type="Pfam" id="PF14606"/>
    </source>
</evidence>
<organism evidence="2 3">
    <name type="scientific">Candidatus Pelethenecus faecipullorum</name>
    <dbReference type="NCBI Taxonomy" id="2840900"/>
    <lineage>
        <taxon>Bacteria</taxon>
        <taxon>Bacillati</taxon>
        <taxon>Mycoplasmatota</taxon>
        <taxon>Mollicutes</taxon>
        <taxon>Candidatus Pelethenecus</taxon>
    </lineage>
</organism>
<gene>
    <name evidence="2" type="ORF">IAD46_04650</name>
</gene>
<sequence length="334" mass="38004">MQIELHNVVCKETNAENGFTFLYRFPKTLIPHLGYQTNQKGKQKALTSSGVEIRILTSSPVLTIDLLAVSESTFVMTYIGDFEYKRIFLPKDQVVSVEIQHHDRMIRMDENKLPHRRFSSNMYRILAEGAATVGYKLKSDLSHETLSVFKPDTCICAYGSSITQGVGASSNMNSYLQTFANYANLEVLNKGMSGSCLCEKEMVDFLATVSCDAYLLELGCNMRGVMDQQEFQKRVTYLLQTLQQTNRPIFLIDMLSFFNQAYAHLEAEYKQISLDFSQILSDLSKQFPSVHLILSSDLLEDVTCISYDMLHPSEYGHQIMGRNLAKVIKQYLNH</sequence>
<name>A0A9D1KJ97_9MOLU</name>
<dbReference type="EMBL" id="DVLF01000146">
    <property type="protein sequence ID" value="HIT50297.1"/>
    <property type="molecule type" value="Genomic_DNA"/>
</dbReference>
<accession>A0A9D1KJ97</accession>
<reference evidence="2" key="2">
    <citation type="journal article" date="2021" name="PeerJ">
        <title>Extensive microbial diversity within the chicken gut microbiome revealed by metagenomics and culture.</title>
        <authorList>
            <person name="Gilroy R."/>
            <person name="Ravi A."/>
            <person name="Getino M."/>
            <person name="Pursley I."/>
            <person name="Horton D.L."/>
            <person name="Alikhan N.F."/>
            <person name="Baker D."/>
            <person name="Gharbi K."/>
            <person name="Hall N."/>
            <person name="Watson M."/>
            <person name="Adriaenssens E.M."/>
            <person name="Foster-Nyarko E."/>
            <person name="Jarju S."/>
            <person name="Secka A."/>
            <person name="Antonio M."/>
            <person name="Oren A."/>
            <person name="Chaudhuri R.R."/>
            <person name="La Ragione R."/>
            <person name="Hildebrand F."/>
            <person name="Pallen M.J."/>
        </authorList>
    </citation>
    <scope>NUCLEOTIDE SEQUENCE</scope>
    <source>
        <strain evidence="2">ChiW17-6978</strain>
    </source>
</reference>
<evidence type="ECO:0000313" key="2">
    <source>
        <dbReference type="EMBL" id="HIT50297.1"/>
    </source>
</evidence>
<dbReference type="Gene3D" id="3.40.50.1110">
    <property type="entry name" value="SGNH hydrolase"/>
    <property type="match status" value="1"/>
</dbReference>
<dbReference type="Proteomes" id="UP000886758">
    <property type="component" value="Unassembled WGS sequence"/>
</dbReference>
<comment type="caution">
    <text evidence="2">The sequence shown here is derived from an EMBL/GenBank/DDBJ whole genome shotgun (WGS) entry which is preliminary data.</text>
</comment>
<dbReference type="InterPro" id="IPR036514">
    <property type="entry name" value="SGNH_hydro_sf"/>
</dbReference>
<dbReference type="InterPro" id="IPR013830">
    <property type="entry name" value="SGNH_hydro"/>
</dbReference>
<evidence type="ECO:0000313" key="3">
    <source>
        <dbReference type="Proteomes" id="UP000886758"/>
    </source>
</evidence>
<dbReference type="AlphaFoldDB" id="A0A9D1KJ97"/>
<proteinExistence type="predicted"/>
<dbReference type="SUPFAM" id="SSF52266">
    <property type="entry name" value="SGNH hydrolase"/>
    <property type="match status" value="1"/>
</dbReference>
<feature type="domain" description="SGNH hydrolase-type esterase" evidence="1">
    <location>
        <begin position="155"/>
        <end position="329"/>
    </location>
</feature>
<protein>
    <recommendedName>
        <fullName evidence="1">SGNH hydrolase-type esterase domain-containing protein</fullName>
    </recommendedName>
</protein>
<reference evidence="2" key="1">
    <citation type="submission" date="2020-10" db="EMBL/GenBank/DDBJ databases">
        <authorList>
            <person name="Gilroy R."/>
        </authorList>
    </citation>
    <scope>NUCLEOTIDE SEQUENCE</scope>
    <source>
        <strain evidence="2">ChiW17-6978</strain>
    </source>
</reference>
<dbReference type="Pfam" id="PF14606">
    <property type="entry name" value="Lipase_GDSL_3"/>
    <property type="match status" value="1"/>
</dbReference>